<accession>A0A9P0KVK0</accession>
<evidence type="ECO:0000313" key="2">
    <source>
        <dbReference type="Proteomes" id="UP001152888"/>
    </source>
</evidence>
<dbReference type="AlphaFoldDB" id="A0A9P0KVK0"/>
<gene>
    <name evidence="1" type="ORF">ACAOBT_LOCUS14988</name>
</gene>
<keyword evidence="2" id="KW-1185">Reference proteome</keyword>
<organism evidence="1 2">
    <name type="scientific">Acanthoscelides obtectus</name>
    <name type="common">Bean weevil</name>
    <name type="synonym">Bruchus obtectus</name>
    <dbReference type="NCBI Taxonomy" id="200917"/>
    <lineage>
        <taxon>Eukaryota</taxon>
        <taxon>Metazoa</taxon>
        <taxon>Ecdysozoa</taxon>
        <taxon>Arthropoda</taxon>
        <taxon>Hexapoda</taxon>
        <taxon>Insecta</taxon>
        <taxon>Pterygota</taxon>
        <taxon>Neoptera</taxon>
        <taxon>Endopterygota</taxon>
        <taxon>Coleoptera</taxon>
        <taxon>Polyphaga</taxon>
        <taxon>Cucujiformia</taxon>
        <taxon>Chrysomeloidea</taxon>
        <taxon>Chrysomelidae</taxon>
        <taxon>Bruchinae</taxon>
        <taxon>Bruchini</taxon>
        <taxon>Acanthoscelides</taxon>
    </lineage>
</organism>
<reference evidence="1" key="1">
    <citation type="submission" date="2022-03" db="EMBL/GenBank/DDBJ databases">
        <authorList>
            <person name="Sayadi A."/>
        </authorList>
    </citation>
    <scope>NUCLEOTIDE SEQUENCE</scope>
</reference>
<evidence type="ECO:0000313" key="1">
    <source>
        <dbReference type="EMBL" id="CAH1982397.1"/>
    </source>
</evidence>
<sequence length="31" mass="3720">MLINVSGVWSFQCRITRGCWFISKEQKHFDC</sequence>
<proteinExistence type="predicted"/>
<dbReference type="EMBL" id="CAKOFQ010006921">
    <property type="protein sequence ID" value="CAH1982397.1"/>
    <property type="molecule type" value="Genomic_DNA"/>
</dbReference>
<comment type="caution">
    <text evidence="1">The sequence shown here is derived from an EMBL/GenBank/DDBJ whole genome shotgun (WGS) entry which is preliminary data.</text>
</comment>
<protein>
    <submittedName>
        <fullName evidence="1">Uncharacterized protein</fullName>
    </submittedName>
</protein>
<name>A0A9P0KVK0_ACAOB</name>
<dbReference type="Proteomes" id="UP001152888">
    <property type="component" value="Unassembled WGS sequence"/>
</dbReference>